<reference evidence="1" key="1">
    <citation type="submission" date="2022-10" db="EMBL/GenBank/DDBJ databases">
        <title>Gaoshiqiia sediminis gen. nov., sp. nov., isolated from coastal sediment.</title>
        <authorList>
            <person name="Yu W.X."/>
            <person name="Mu D.S."/>
            <person name="Du J.Z."/>
            <person name="Liang Y.Q."/>
        </authorList>
    </citation>
    <scope>NUCLEOTIDE SEQUENCE</scope>
    <source>
        <strain evidence="1">A06</strain>
    </source>
</reference>
<dbReference type="Proteomes" id="UP001163821">
    <property type="component" value="Unassembled WGS sequence"/>
</dbReference>
<name>A0AA41Y9Y2_9BACT</name>
<sequence>MKRTYITGEDDNTISLGVKVQTAGIACTTVYSARSGGQQLKINDSADDSGAIREAVIGKASELRNSYLLIITMIDRAVIDPTEWDNLLIRYHINGGYSGSQVFNHDIDDTKLLPNGKMLIIKPIEMK</sequence>
<comment type="caution">
    <text evidence="1">The sequence shown here is derived from an EMBL/GenBank/DDBJ whole genome shotgun (WGS) entry which is preliminary data.</text>
</comment>
<dbReference type="EMBL" id="JAPAAF010000027">
    <property type="protein sequence ID" value="MCW0483997.1"/>
    <property type="molecule type" value="Genomic_DNA"/>
</dbReference>
<dbReference type="AlphaFoldDB" id="A0AA41Y9Y2"/>
<evidence type="ECO:0000313" key="2">
    <source>
        <dbReference type="Proteomes" id="UP001163821"/>
    </source>
</evidence>
<evidence type="ECO:0000313" key="1">
    <source>
        <dbReference type="EMBL" id="MCW0483997.1"/>
    </source>
</evidence>
<dbReference type="RefSeq" id="WP_282592589.1">
    <property type="nucleotide sequence ID" value="NZ_JAPAAF010000027.1"/>
</dbReference>
<keyword evidence="2" id="KW-1185">Reference proteome</keyword>
<gene>
    <name evidence="1" type="ORF">N2K84_14735</name>
</gene>
<accession>A0AA41Y9Y2</accession>
<organism evidence="1 2">
    <name type="scientific">Gaoshiqia sediminis</name>
    <dbReference type="NCBI Taxonomy" id="2986998"/>
    <lineage>
        <taxon>Bacteria</taxon>
        <taxon>Pseudomonadati</taxon>
        <taxon>Bacteroidota</taxon>
        <taxon>Bacteroidia</taxon>
        <taxon>Marinilabiliales</taxon>
        <taxon>Prolixibacteraceae</taxon>
        <taxon>Gaoshiqia</taxon>
    </lineage>
</organism>
<proteinExistence type="predicted"/>
<protein>
    <submittedName>
        <fullName evidence="1">Uncharacterized protein</fullName>
    </submittedName>
</protein>